<feature type="binding site" evidence="3">
    <location>
        <position position="463"/>
    </location>
    <ligand>
        <name>Zn(2+)</name>
        <dbReference type="ChEBI" id="CHEBI:29105"/>
        <label>2</label>
    </ligand>
</feature>
<feature type="active site" description="Phosphoserine intermediate" evidence="2">
    <location>
        <position position="111"/>
    </location>
</feature>
<feature type="binding site" evidence="3">
    <location>
        <position position="172"/>
    </location>
    <ligand>
        <name>Mg(2+)</name>
        <dbReference type="ChEBI" id="CHEBI:18420"/>
    </ligand>
</feature>
<dbReference type="Proteomes" id="UP000221860">
    <property type="component" value="Unassembled WGS sequence"/>
</dbReference>
<evidence type="ECO:0000313" key="6">
    <source>
        <dbReference type="EMBL" id="PHP26122.1"/>
    </source>
</evidence>
<gene>
    <name evidence="6" type="ORF">CJ301_18135</name>
</gene>
<keyword evidence="3" id="KW-0479">Metal-binding</keyword>
<evidence type="ECO:0000313" key="7">
    <source>
        <dbReference type="Proteomes" id="UP000221860"/>
    </source>
</evidence>
<protein>
    <submittedName>
        <fullName evidence="6">Alkaline phosphatase</fullName>
    </submittedName>
</protein>
<dbReference type="SMART" id="SM00098">
    <property type="entry name" value="alkPPc"/>
    <property type="match status" value="1"/>
</dbReference>
<accession>A0A2G1MBT0</accession>
<evidence type="ECO:0000256" key="3">
    <source>
        <dbReference type="PIRSR" id="PIRSR601952-2"/>
    </source>
</evidence>
<dbReference type="CDD" id="cd16012">
    <property type="entry name" value="ALP"/>
    <property type="match status" value="1"/>
</dbReference>
<organism evidence="6 7">
    <name type="scientific">Limimaricola cinnabarinus</name>
    <dbReference type="NCBI Taxonomy" id="1125964"/>
    <lineage>
        <taxon>Bacteria</taxon>
        <taxon>Pseudomonadati</taxon>
        <taxon>Pseudomonadota</taxon>
        <taxon>Alphaproteobacteria</taxon>
        <taxon>Rhodobacterales</taxon>
        <taxon>Paracoccaceae</taxon>
        <taxon>Limimaricola</taxon>
    </lineage>
</organism>
<comment type="similarity">
    <text evidence="4">Belongs to the alkaline phosphatase family.</text>
</comment>
<dbReference type="PRINTS" id="PR00113">
    <property type="entry name" value="ALKPHPHTASE"/>
</dbReference>
<dbReference type="Pfam" id="PF00245">
    <property type="entry name" value="Alk_phosphatase"/>
    <property type="match status" value="1"/>
</dbReference>
<feature type="binding site" evidence="3">
    <location>
        <position position="61"/>
    </location>
    <ligand>
        <name>Mg(2+)</name>
        <dbReference type="ChEBI" id="CHEBI:18420"/>
    </ligand>
</feature>
<evidence type="ECO:0000256" key="5">
    <source>
        <dbReference type="SAM" id="SignalP"/>
    </source>
</evidence>
<evidence type="ECO:0000256" key="2">
    <source>
        <dbReference type="PIRSR" id="PIRSR601952-1"/>
    </source>
</evidence>
<dbReference type="InterPro" id="IPR001952">
    <property type="entry name" value="Alkaline_phosphatase"/>
</dbReference>
<dbReference type="GO" id="GO:0046872">
    <property type="term" value="F:metal ion binding"/>
    <property type="evidence" value="ECO:0007669"/>
    <property type="project" value="UniProtKB-KW"/>
</dbReference>
<keyword evidence="5" id="KW-0732">Signal</keyword>
<comment type="caution">
    <text evidence="6">The sequence shown here is derived from an EMBL/GenBank/DDBJ whole genome shotgun (WGS) entry which is preliminary data.</text>
</comment>
<dbReference type="PANTHER" id="PTHR11596:SF5">
    <property type="entry name" value="ALKALINE PHOSPHATASE"/>
    <property type="match status" value="1"/>
</dbReference>
<feature type="binding site" evidence="3">
    <location>
        <position position="330"/>
    </location>
    <ligand>
        <name>Zn(2+)</name>
        <dbReference type="ChEBI" id="CHEBI:29105"/>
        <label>2</label>
    </ligand>
</feature>
<feature type="binding site" evidence="3">
    <location>
        <position position="61"/>
    </location>
    <ligand>
        <name>Zn(2+)</name>
        <dbReference type="ChEBI" id="CHEBI:29105"/>
        <label>2</label>
    </ligand>
</feature>
<keyword evidence="3" id="KW-0862">Zinc</keyword>
<dbReference type="GO" id="GO:0004035">
    <property type="term" value="F:alkaline phosphatase activity"/>
    <property type="evidence" value="ECO:0007669"/>
    <property type="project" value="TreeGrafter"/>
</dbReference>
<dbReference type="EMBL" id="NQWH01000067">
    <property type="protein sequence ID" value="PHP26122.1"/>
    <property type="molecule type" value="Genomic_DNA"/>
</dbReference>
<keyword evidence="7" id="KW-1185">Reference proteome</keyword>
<feature type="binding site" evidence="3">
    <location>
        <position position="321"/>
    </location>
    <ligand>
        <name>Mg(2+)</name>
        <dbReference type="ChEBI" id="CHEBI:18420"/>
    </ligand>
</feature>
<proteinExistence type="inferred from homology"/>
<keyword evidence="3" id="KW-0460">Magnesium</keyword>
<dbReference type="InterPro" id="IPR017850">
    <property type="entry name" value="Alkaline_phosphatase_core_sf"/>
</dbReference>
<comment type="cofactor">
    <cofactor evidence="3">
        <name>Zn(2+)</name>
        <dbReference type="ChEBI" id="CHEBI:29105"/>
    </cofactor>
    <text evidence="3">Binds 2 Zn(2+) ions.</text>
</comment>
<dbReference type="PANTHER" id="PTHR11596">
    <property type="entry name" value="ALKALINE PHOSPHATASE"/>
    <property type="match status" value="1"/>
</dbReference>
<dbReference type="Gene3D" id="3.40.720.10">
    <property type="entry name" value="Alkaline Phosphatase, subunit A"/>
    <property type="match status" value="1"/>
</dbReference>
<dbReference type="OrthoDB" id="9794455at2"/>
<dbReference type="AlphaFoldDB" id="A0A2G1MBT0"/>
<keyword evidence="1" id="KW-0597">Phosphoprotein</keyword>
<evidence type="ECO:0000256" key="1">
    <source>
        <dbReference type="ARBA" id="ARBA00022553"/>
    </source>
</evidence>
<name>A0A2G1MBT0_9RHOB</name>
<reference evidence="6 7" key="1">
    <citation type="submission" date="2017-08" db="EMBL/GenBank/DDBJ databases">
        <title>Draft Genome Sequence of Loktanella cinnabarina Strain XM1, Isolated from Coastal Surface Water.</title>
        <authorList>
            <person name="Ma R."/>
            <person name="Wang J."/>
            <person name="Wang Q."/>
            <person name="Ma Z."/>
            <person name="Li J."/>
            <person name="Chen L."/>
        </authorList>
    </citation>
    <scope>NUCLEOTIDE SEQUENCE [LARGE SCALE GENOMIC DNA]</scope>
    <source>
        <strain evidence="6 7">XM1</strain>
    </source>
</reference>
<feature type="binding site" evidence="3">
    <location>
        <position position="174"/>
    </location>
    <ligand>
        <name>Mg(2+)</name>
        <dbReference type="ChEBI" id="CHEBI:18420"/>
    </ligand>
</feature>
<feature type="binding site" evidence="3">
    <location>
        <position position="367"/>
    </location>
    <ligand>
        <name>Zn(2+)</name>
        <dbReference type="ChEBI" id="CHEBI:29105"/>
        <label>2</label>
    </ligand>
</feature>
<feature type="binding site" evidence="3">
    <location>
        <position position="326"/>
    </location>
    <ligand>
        <name>Zn(2+)</name>
        <dbReference type="ChEBI" id="CHEBI:29105"/>
        <label>2</label>
    </ligand>
</feature>
<comment type="cofactor">
    <cofactor evidence="3">
        <name>Mg(2+)</name>
        <dbReference type="ChEBI" id="CHEBI:18420"/>
    </cofactor>
    <text evidence="3">Binds 1 Mg(2+) ion.</text>
</comment>
<feature type="signal peptide" evidence="5">
    <location>
        <begin position="1"/>
        <end position="21"/>
    </location>
</feature>
<feature type="binding site" evidence="3">
    <location>
        <position position="368"/>
    </location>
    <ligand>
        <name>Zn(2+)</name>
        <dbReference type="ChEBI" id="CHEBI:29105"/>
        <label>2</label>
    </ligand>
</feature>
<dbReference type="SUPFAM" id="SSF53649">
    <property type="entry name" value="Alkaline phosphatase-like"/>
    <property type="match status" value="1"/>
</dbReference>
<evidence type="ECO:0000256" key="4">
    <source>
        <dbReference type="RuleBase" id="RU003946"/>
    </source>
</evidence>
<feature type="chain" id="PRO_5013793726" evidence="5">
    <location>
        <begin position="22"/>
        <end position="500"/>
    </location>
</feature>
<sequence length="500" mass="53645">MIKSTLSISMIALMTAGAVSAQDLPQAESQWFTDGQATIEEKLAQQPIVKRAKNVILLVADGNGVGTNYATRLFDGQQKGLLGEENVLPYEAFPNLALVKTYNINAQTPDSAPTAGAMNTGVKQRFNLINLSENAVTEDCTTEAGNELTTFAEIVTEMDKSVGIVSTARLTHATPAGVYAKTAYRNWEDAVPEGCEGSRDIATQLIDAMESGIIDVAMGGGRRHFLPEAVATEEGGTGARVDGTNLVERAQGLGAQYAWNTETAQGLSLDGSAPILALFEDSHMKYEADRAETDEPSLAEMTKLAIESLQNNENGFYLEIEAGRIDHANHDGNAYRTMVDGVAFAEAVAMADEMTDDEDTLIIVTADHEHAIAFNGYCGRGNPILGVCYDIDNEGVKHSDEPNLADDGKPYTVIGYLNGAGSVLKKQDGSNDYSGSRPELTNEEATDMDYLQQALIPMSSETHSGEDVAVYAKGPFAHLFDGTIEQNVIFHVMNHAVTAE</sequence>